<keyword evidence="2" id="KW-1185">Reference proteome</keyword>
<reference evidence="1" key="2">
    <citation type="submission" date="2022-06" db="UniProtKB">
        <authorList>
            <consortium name="EnsemblMetazoa"/>
        </authorList>
    </citation>
    <scope>IDENTIFICATION</scope>
    <source>
        <strain evidence="1">PS312</strain>
    </source>
</reference>
<evidence type="ECO:0000313" key="2">
    <source>
        <dbReference type="Proteomes" id="UP000005239"/>
    </source>
</evidence>
<sequence length="175" mass="20646">MSSYRDGIFRMMELRDGVCLQKAGIFFGYVYFVYYYENKCIPRENNLTDQETKTLLESAYLFLSNAYRHFDSDEARQFLVEPEALLGMRYYRAEFLPLILKVVKRKDDREKILSSLHRHISVERAVLRLGKELGMDLPENGTFKGRPDPGVQREWAEVYTQYGEYSLDCEYALTD</sequence>
<accession>A0A2A6BWZ4</accession>
<name>A0A2A6BWZ4_PRIPA</name>
<protein>
    <submittedName>
        <fullName evidence="1">Uncharacterized protein</fullName>
    </submittedName>
</protein>
<organism evidence="1 2">
    <name type="scientific">Pristionchus pacificus</name>
    <name type="common">Parasitic nematode worm</name>
    <dbReference type="NCBI Taxonomy" id="54126"/>
    <lineage>
        <taxon>Eukaryota</taxon>
        <taxon>Metazoa</taxon>
        <taxon>Ecdysozoa</taxon>
        <taxon>Nematoda</taxon>
        <taxon>Chromadorea</taxon>
        <taxon>Rhabditida</taxon>
        <taxon>Rhabditina</taxon>
        <taxon>Diplogasteromorpha</taxon>
        <taxon>Diplogasteroidea</taxon>
        <taxon>Neodiplogasteridae</taxon>
        <taxon>Pristionchus</taxon>
    </lineage>
</organism>
<reference evidence="2" key="1">
    <citation type="journal article" date="2008" name="Nat. Genet.">
        <title>The Pristionchus pacificus genome provides a unique perspective on nematode lifestyle and parasitism.</title>
        <authorList>
            <person name="Dieterich C."/>
            <person name="Clifton S.W."/>
            <person name="Schuster L.N."/>
            <person name="Chinwalla A."/>
            <person name="Delehaunty K."/>
            <person name="Dinkelacker I."/>
            <person name="Fulton L."/>
            <person name="Fulton R."/>
            <person name="Godfrey J."/>
            <person name="Minx P."/>
            <person name="Mitreva M."/>
            <person name="Roeseler W."/>
            <person name="Tian H."/>
            <person name="Witte H."/>
            <person name="Yang S.P."/>
            <person name="Wilson R.K."/>
            <person name="Sommer R.J."/>
        </authorList>
    </citation>
    <scope>NUCLEOTIDE SEQUENCE [LARGE SCALE GENOMIC DNA]</scope>
    <source>
        <strain evidence="2">PS312</strain>
    </source>
</reference>
<accession>A0A8R1Z2W8</accession>
<dbReference type="Proteomes" id="UP000005239">
    <property type="component" value="Unassembled WGS sequence"/>
</dbReference>
<gene>
    <name evidence="1" type="primary">WBGene00281010</name>
</gene>
<dbReference type="EnsemblMetazoa" id="PPA42641.1">
    <property type="protein sequence ID" value="PPA42641.1"/>
    <property type="gene ID" value="WBGene00281010"/>
</dbReference>
<evidence type="ECO:0000313" key="1">
    <source>
        <dbReference type="EnsemblMetazoa" id="PPA42641.1"/>
    </source>
</evidence>
<proteinExistence type="predicted"/>
<dbReference type="AlphaFoldDB" id="A0A2A6BWZ4"/>